<keyword evidence="3" id="KW-0288">FMN</keyword>
<accession>A0A2P6TQ93</accession>
<dbReference type="Proteomes" id="UP000239899">
    <property type="component" value="Unassembled WGS sequence"/>
</dbReference>
<feature type="domain" description="NADH:flavin oxidoreductase/NADH oxidase N-terminal" evidence="5">
    <location>
        <begin position="21"/>
        <end position="364"/>
    </location>
</feature>
<dbReference type="CDD" id="cd02933">
    <property type="entry name" value="OYE_like_FMN"/>
    <property type="match status" value="1"/>
</dbReference>
<dbReference type="InterPro" id="IPR045247">
    <property type="entry name" value="Oye-like"/>
</dbReference>
<dbReference type="PANTHER" id="PTHR22893:SF91">
    <property type="entry name" value="NADPH DEHYDROGENASE 2-RELATED"/>
    <property type="match status" value="1"/>
</dbReference>
<organism evidence="6 7">
    <name type="scientific">Chlorella sorokiniana</name>
    <name type="common">Freshwater green alga</name>
    <dbReference type="NCBI Taxonomy" id="3076"/>
    <lineage>
        <taxon>Eukaryota</taxon>
        <taxon>Viridiplantae</taxon>
        <taxon>Chlorophyta</taxon>
        <taxon>core chlorophytes</taxon>
        <taxon>Trebouxiophyceae</taxon>
        <taxon>Chlorellales</taxon>
        <taxon>Chlorellaceae</taxon>
        <taxon>Chlorella clade</taxon>
        <taxon>Chlorella</taxon>
    </lineage>
</organism>
<proteinExistence type="inferred from homology"/>
<dbReference type="InterPro" id="IPR013785">
    <property type="entry name" value="Aldolase_TIM"/>
</dbReference>
<sequence length="1077" mass="114061">MRAFCSAAAPAQQAAKAATPLFQPLKLPGGLELQHRAVMAPLTRCRAPGAVPTPMMADYYSQRATLGGLIISEATVVSPTGFGYPNTPGIFEPAHVDGWRQVTEAVHSKGGIMFSQLWHVGRVSHPHFQPGEAAPISSSPVPITFGGKPGQLFSPKTMQMEEYPTPRALSKEEIPGIIADFRKAARNAKQAGFDGVEVHGANGYLIDQFLKDGINQRTDEYGGSIENRARLCLQIVEAVCEELGAEKVGLRLSPFGTAIHAAEDSHPYALNVYLAEELNKFGLAYLHMIEPRQVIDPVTKEYAVADTPLTLRPFREVFNGALISAGGFTPQTAAEAVGSGACDATAFGRSFISTPDLVQRLRIGAAWNKWDRNTFYTPGPEGYLDYPTLEETEEGRAALAAAGFSPTSAAAAAAPRQFAAWLAAAVKAYVWLERSGEGHLRKNLPALLTTCHVLIGEEAWDTHAAAAASQPATAHEIVRLCLQHAGVLAVSLPRPPECQPVGCTWDSAAHVFSLLTGNTLLPHGALLAYLQAVGSNAAAAAVTGIVATAQLTEQLPLGQPLPGQSEQDHRCLACAAAGAVGELCAALCMDDAAWQRLSRQQQRRLAAHVLPMVPRLPQLLQLVAGGRRQAGVPVQPRPADAVSAAVCYLGFLCRLWQDKQLRGSGGQEAAPLVGCRRDAAAWCDAACSVLQCLPLVQQLHSLSPQQIDLADCCRAATEFVGAATGSLMLVCFEEPSCAATAAADALHTSVWQLHSQLARLMHSMTAPAGVRLADDLDVSSVLFALSECMGVAAQLHRMDSVARVTEGGDQQALNQLHAGGKAAKRLWALGAGHASALQSFQDRLHLSLAGWMQAASTLVGVACAIGHGPMAVGLDPALHRLFEQLWNVVLRESHQTQQDNGTLWLRVSVGARRVPCLAALMASGDCLDTMLRAVADEGRGLLAAVCTALDMLRTAATEAVAAAPDSGSGSSPAAEEEAALLQRLREALRRMLRRCCQAECHQTACGAMCCRPPARRLAAALLDWWRRPALQQEQQLEAARAAAARSCAYLACTNLGGGGPSAGQGEGSKRCSSSNAL</sequence>
<dbReference type="GO" id="GO:0010181">
    <property type="term" value="F:FMN binding"/>
    <property type="evidence" value="ECO:0007669"/>
    <property type="project" value="InterPro"/>
</dbReference>
<dbReference type="Pfam" id="PF00724">
    <property type="entry name" value="Oxidored_FMN"/>
    <property type="match status" value="1"/>
</dbReference>
<comment type="cofactor">
    <cofactor evidence="1">
        <name>FMN</name>
        <dbReference type="ChEBI" id="CHEBI:58210"/>
    </cofactor>
</comment>
<dbReference type="STRING" id="3076.A0A2P6TQ93"/>
<dbReference type="SMR" id="A0A2P6TQ93"/>
<evidence type="ECO:0000256" key="3">
    <source>
        <dbReference type="ARBA" id="ARBA00022643"/>
    </source>
</evidence>
<dbReference type="InterPro" id="IPR001155">
    <property type="entry name" value="OxRdtase_FMN_N"/>
</dbReference>
<evidence type="ECO:0000313" key="7">
    <source>
        <dbReference type="Proteomes" id="UP000239899"/>
    </source>
</evidence>
<gene>
    <name evidence="6" type="ORF">C2E21_5125</name>
</gene>
<dbReference type="GO" id="GO:0005829">
    <property type="term" value="C:cytosol"/>
    <property type="evidence" value="ECO:0007669"/>
    <property type="project" value="UniProtKB-ARBA"/>
</dbReference>
<protein>
    <submittedName>
        <fullName evidence="6">12-oxophytodienoate reductase 1</fullName>
    </submittedName>
</protein>
<name>A0A2P6TQ93_CHLSO</name>
<comment type="similarity">
    <text evidence="2">Belongs to the NADH:flavin oxidoreductase/NADH oxidase family.</text>
</comment>
<keyword evidence="3" id="KW-0285">Flavoprotein</keyword>
<keyword evidence="4" id="KW-0560">Oxidoreductase</keyword>
<reference evidence="6 7" key="1">
    <citation type="journal article" date="2018" name="Plant J.">
        <title>Genome sequences of Chlorella sorokiniana UTEX 1602 and Micractinium conductrix SAG 241.80: implications to maltose excretion by a green alga.</title>
        <authorList>
            <person name="Arriola M.B."/>
            <person name="Velmurugan N."/>
            <person name="Zhang Y."/>
            <person name="Plunkett M.H."/>
            <person name="Hondzo H."/>
            <person name="Barney B.M."/>
        </authorList>
    </citation>
    <scope>NUCLEOTIDE SEQUENCE [LARGE SCALE GENOMIC DNA]</scope>
    <source>
        <strain evidence="7">UTEX 1602</strain>
    </source>
</reference>
<dbReference type="AlphaFoldDB" id="A0A2P6TQ93"/>
<dbReference type="PANTHER" id="PTHR22893">
    <property type="entry name" value="NADH OXIDOREDUCTASE-RELATED"/>
    <property type="match status" value="1"/>
</dbReference>
<dbReference type="EMBL" id="LHPG02000009">
    <property type="protein sequence ID" value="PRW56194.1"/>
    <property type="molecule type" value="Genomic_DNA"/>
</dbReference>
<evidence type="ECO:0000259" key="5">
    <source>
        <dbReference type="Pfam" id="PF00724"/>
    </source>
</evidence>
<evidence type="ECO:0000313" key="6">
    <source>
        <dbReference type="EMBL" id="PRW56194.1"/>
    </source>
</evidence>
<evidence type="ECO:0000256" key="1">
    <source>
        <dbReference type="ARBA" id="ARBA00001917"/>
    </source>
</evidence>
<dbReference type="Gene3D" id="3.20.20.70">
    <property type="entry name" value="Aldolase class I"/>
    <property type="match status" value="1"/>
</dbReference>
<dbReference type="FunFam" id="3.20.20.70:FF:000059">
    <property type="entry name" value="N-ethylmaleimide reductase, FMN-linked"/>
    <property type="match status" value="1"/>
</dbReference>
<dbReference type="SUPFAM" id="SSF51395">
    <property type="entry name" value="FMN-linked oxidoreductases"/>
    <property type="match status" value="1"/>
</dbReference>
<keyword evidence="7" id="KW-1185">Reference proteome</keyword>
<comment type="caution">
    <text evidence="6">The sequence shown here is derived from an EMBL/GenBank/DDBJ whole genome shotgun (WGS) entry which is preliminary data.</text>
</comment>
<evidence type="ECO:0000256" key="4">
    <source>
        <dbReference type="ARBA" id="ARBA00023002"/>
    </source>
</evidence>
<evidence type="ECO:0000256" key="2">
    <source>
        <dbReference type="ARBA" id="ARBA00005979"/>
    </source>
</evidence>
<dbReference type="OrthoDB" id="1663137at2759"/>
<dbReference type="GO" id="GO:0016628">
    <property type="term" value="F:oxidoreductase activity, acting on the CH-CH group of donors, NAD or NADP as acceptor"/>
    <property type="evidence" value="ECO:0007669"/>
    <property type="project" value="UniProtKB-ARBA"/>
</dbReference>